<dbReference type="SMART" id="SM00465">
    <property type="entry name" value="GIYc"/>
    <property type="match status" value="1"/>
</dbReference>
<dbReference type="Proteomes" id="UP000783390">
    <property type="component" value="Unassembled WGS sequence"/>
</dbReference>
<organism evidence="2 3">
    <name type="scientific">Clostridium moniliforme</name>
    <dbReference type="NCBI Taxonomy" id="39489"/>
    <lineage>
        <taxon>Bacteria</taxon>
        <taxon>Bacillati</taxon>
        <taxon>Bacillota</taxon>
        <taxon>Clostridia</taxon>
        <taxon>Eubacteriales</taxon>
        <taxon>Clostridiaceae</taxon>
        <taxon>Clostridium</taxon>
    </lineage>
</organism>
<protein>
    <recommendedName>
        <fullName evidence="1">GIY-YIG domain-containing protein</fullName>
    </recommendedName>
</protein>
<evidence type="ECO:0000259" key="1">
    <source>
        <dbReference type="PROSITE" id="PS50164"/>
    </source>
</evidence>
<dbReference type="InterPro" id="IPR035901">
    <property type="entry name" value="GIY-YIG_endonuc_sf"/>
</dbReference>
<name>A0ABS4EY56_9CLOT</name>
<dbReference type="RefSeq" id="WP_209795640.1">
    <property type="nucleotide sequence ID" value="NZ_JAGGJZ010000001.1"/>
</dbReference>
<evidence type="ECO:0000313" key="3">
    <source>
        <dbReference type="Proteomes" id="UP000783390"/>
    </source>
</evidence>
<dbReference type="Pfam" id="PF01541">
    <property type="entry name" value="GIY-YIG"/>
    <property type="match status" value="1"/>
</dbReference>
<feature type="domain" description="GIY-YIG" evidence="1">
    <location>
        <begin position="1"/>
        <end position="80"/>
    </location>
</feature>
<proteinExistence type="predicted"/>
<gene>
    <name evidence="2" type="ORF">J2Z53_000503</name>
</gene>
<evidence type="ECO:0000313" key="2">
    <source>
        <dbReference type="EMBL" id="MBP1888924.1"/>
    </source>
</evidence>
<reference evidence="2 3" key="1">
    <citation type="submission" date="2021-03" db="EMBL/GenBank/DDBJ databases">
        <title>Genomic Encyclopedia of Type Strains, Phase IV (KMG-IV): sequencing the most valuable type-strain genomes for metagenomic binning, comparative biology and taxonomic classification.</title>
        <authorList>
            <person name="Goeker M."/>
        </authorList>
    </citation>
    <scope>NUCLEOTIDE SEQUENCE [LARGE SCALE GENOMIC DNA]</scope>
    <source>
        <strain evidence="2 3">DSM 3984</strain>
    </source>
</reference>
<dbReference type="Gene3D" id="3.40.1440.10">
    <property type="entry name" value="GIY-YIG endonuclease"/>
    <property type="match status" value="1"/>
</dbReference>
<sequence>MYGYIYKTTNLLDKKIYIGQHKSKVFDPHYYGSGSWFRSVLKKYGKNNFICEIIEECESPQSLNEREIYWIEHFQSRNPSIGYNLAKGGEQVIVGCTDYEINRISELLINSTNDNIHDIIFELQQYGLKIYEKNEKWQPTSNNSNGIKMVAIDNSVVVSFYTKNQCSITKEYANILNCSYWKYNLMVEIYKIPSLFKKLSIDYKSKKIIPESKGSGRGTSGIFLETQKHTKSARIPINFN</sequence>
<dbReference type="EMBL" id="JAGGJZ010000001">
    <property type="protein sequence ID" value="MBP1888924.1"/>
    <property type="molecule type" value="Genomic_DNA"/>
</dbReference>
<dbReference type="InterPro" id="IPR000305">
    <property type="entry name" value="GIY-YIG_endonuc"/>
</dbReference>
<dbReference type="PROSITE" id="PS50164">
    <property type="entry name" value="GIY_YIG"/>
    <property type="match status" value="1"/>
</dbReference>
<dbReference type="SUPFAM" id="SSF82771">
    <property type="entry name" value="GIY-YIG endonuclease"/>
    <property type="match status" value="1"/>
</dbReference>
<comment type="caution">
    <text evidence="2">The sequence shown here is derived from an EMBL/GenBank/DDBJ whole genome shotgun (WGS) entry which is preliminary data.</text>
</comment>
<accession>A0ABS4EY56</accession>
<keyword evidence="3" id="KW-1185">Reference proteome</keyword>